<dbReference type="GO" id="GO:0007165">
    <property type="term" value="P:signal transduction"/>
    <property type="evidence" value="ECO:0007669"/>
    <property type="project" value="TreeGrafter"/>
</dbReference>
<name>A0A2B4T238_STYPI</name>
<evidence type="ECO:0000313" key="6">
    <source>
        <dbReference type="Proteomes" id="UP000225706"/>
    </source>
</evidence>
<dbReference type="GO" id="GO:0005615">
    <property type="term" value="C:extracellular space"/>
    <property type="evidence" value="ECO:0007669"/>
    <property type="project" value="TreeGrafter"/>
</dbReference>
<dbReference type="SMART" id="SM00284">
    <property type="entry name" value="OLF"/>
    <property type="match status" value="1"/>
</dbReference>
<sequence>MKRGLSSNHRHHSSKLSVKDLALELAKKHLLKMLLDEQQDLDKAKESVYILERDRCTNIKSVGKPITHSTRRYTQGAWMKDPLGIMGTESIFTMENYYGNVIQAFENMDKLKAGVVHKTYSLPHYFDGTGAVVYGPYLYYSRAKTAYIIKYNLHTERLEAQINLGFSTRRNHYRWGGYSYMDLAVDEQGLWVLWGSNGNSYRLSASKIDVHSNRVIQTWSLSTECSKEKKRVVGQLVLLLIEGLNGVNC</sequence>
<dbReference type="InterPro" id="IPR003112">
    <property type="entry name" value="Olfac-like_dom"/>
</dbReference>
<dbReference type="Proteomes" id="UP000225706">
    <property type="component" value="Unassembled WGS sequence"/>
</dbReference>
<reference evidence="6" key="1">
    <citation type="journal article" date="2017" name="bioRxiv">
        <title>Comparative analysis of the genomes of Stylophora pistillata and Acropora digitifera provides evidence for extensive differences between species of corals.</title>
        <authorList>
            <person name="Voolstra C.R."/>
            <person name="Li Y."/>
            <person name="Liew Y.J."/>
            <person name="Baumgarten S."/>
            <person name="Zoccola D."/>
            <person name="Flot J.-F."/>
            <person name="Tambutte S."/>
            <person name="Allemand D."/>
            <person name="Aranda M."/>
        </authorList>
    </citation>
    <scope>NUCLEOTIDE SEQUENCE [LARGE SCALE GENOMIC DNA]</scope>
</reference>
<dbReference type="PROSITE" id="PS51132">
    <property type="entry name" value="OLF"/>
    <property type="match status" value="1"/>
</dbReference>
<proteinExistence type="predicted"/>
<comment type="caution">
    <text evidence="3">Lacks conserved residue(s) required for the propagation of feature annotation.</text>
</comment>
<evidence type="ECO:0000256" key="1">
    <source>
        <dbReference type="ARBA" id="ARBA00004613"/>
    </source>
</evidence>
<dbReference type="PANTHER" id="PTHR23192">
    <property type="entry name" value="OLFACTOMEDIN-RELATED"/>
    <property type="match status" value="1"/>
</dbReference>
<evidence type="ECO:0000313" key="5">
    <source>
        <dbReference type="EMBL" id="PFX34685.1"/>
    </source>
</evidence>
<dbReference type="Pfam" id="PF02191">
    <property type="entry name" value="OLF"/>
    <property type="match status" value="1"/>
</dbReference>
<organism evidence="5 6">
    <name type="scientific">Stylophora pistillata</name>
    <name type="common">Smooth cauliflower coral</name>
    <dbReference type="NCBI Taxonomy" id="50429"/>
    <lineage>
        <taxon>Eukaryota</taxon>
        <taxon>Metazoa</taxon>
        <taxon>Cnidaria</taxon>
        <taxon>Anthozoa</taxon>
        <taxon>Hexacorallia</taxon>
        <taxon>Scleractinia</taxon>
        <taxon>Astrocoeniina</taxon>
        <taxon>Pocilloporidae</taxon>
        <taxon>Stylophora</taxon>
    </lineage>
</organism>
<evidence type="ECO:0000256" key="3">
    <source>
        <dbReference type="PROSITE-ProRule" id="PRU00446"/>
    </source>
</evidence>
<protein>
    <submittedName>
        <fullName evidence="5">Noelin</fullName>
    </submittedName>
</protein>
<comment type="subcellular location">
    <subcellularLocation>
        <location evidence="1">Secreted</location>
    </subcellularLocation>
</comment>
<accession>A0A2B4T238</accession>
<gene>
    <name evidence="5" type="primary">OLFM1</name>
    <name evidence="5" type="ORF">AWC38_SpisGene439</name>
</gene>
<keyword evidence="2" id="KW-0964">Secreted</keyword>
<evidence type="ECO:0000259" key="4">
    <source>
        <dbReference type="PROSITE" id="PS51132"/>
    </source>
</evidence>
<evidence type="ECO:0000256" key="2">
    <source>
        <dbReference type="ARBA" id="ARBA00022525"/>
    </source>
</evidence>
<dbReference type="AlphaFoldDB" id="A0A2B4T238"/>
<dbReference type="PANTHER" id="PTHR23192:SF85">
    <property type="entry name" value="GLIOMEDIN"/>
    <property type="match status" value="1"/>
</dbReference>
<dbReference type="OrthoDB" id="8626508at2759"/>
<dbReference type="EMBL" id="LSMT01000003">
    <property type="protein sequence ID" value="PFX34685.1"/>
    <property type="molecule type" value="Genomic_DNA"/>
</dbReference>
<comment type="caution">
    <text evidence="5">The sequence shown here is derived from an EMBL/GenBank/DDBJ whole genome shotgun (WGS) entry which is preliminary data.</text>
</comment>
<feature type="domain" description="Olfactomedin-like" evidence="4">
    <location>
        <begin position="55"/>
        <end position="249"/>
    </location>
</feature>
<keyword evidence="6" id="KW-1185">Reference proteome</keyword>
<dbReference type="InterPro" id="IPR050605">
    <property type="entry name" value="Olfactomedin-like_domain"/>
</dbReference>